<dbReference type="PANTHER" id="PTHR14819">
    <property type="entry name" value="GTP-BINDING"/>
    <property type="match status" value="1"/>
</dbReference>
<evidence type="ECO:0000259" key="2">
    <source>
        <dbReference type="Pfam" id="PF25683"/>
    </source>
</evidence>
<dbReference type="AlphaFoldDB" id="A0A397TFG3"/>
<dbReference type="Proteomes" id="UP000265703">
    <property type="component" value="Unassembled WGS sequence"/>
</dbReference>
<comment type="caution">
    <text evidence="3">The sequence shown here is derived from an EMBL/GenBank/DDBJ whole genome shotgun (WGS) entry which is preliminary data.</text>
</comment>
<dbReference type="Pfam" id="PF25683">
    <property type="entry name" value="URGCP_GTPase"/>
    <property type="match status" value="1"/>
</dbReference>
<evidence type="ECO:0000259" key="1">
    <source>
        <dbReference type="Pfam" id="PF25496"/>
    </source>
</evidence>
<name>A0A397TFG3_9GLOM</name>
<organism evidence="3 4">
    <name type="scientific">Glomus cerebriforme</name>
    <dbReference type="NCBI Taxonomy" id="658196"/>
    <lineage>
        <taxon>Eukaryota</taxon>
        <taxon>Fungi</taxon>
        <taxon>Fungi incertae sedis</taxon>
        <taxon>Mucoromycota</taxon>
        <taxon>Glomeromycotina</taxon>
        <taxon>Glomeromycetes</taxon>
        <taxon>Glomerales</taxon>
        <taxon>Glomeraceae</taxon>
        <taxon>Glomus</taxon>
    </lineage>
</organism>
<dbReference type="InterPro" id="IPR030383">
    <property type="entry name" value="G_VLIG_dom"/>
</dbReference>
<dbReference type="OrthoDB" id="2430058at2759"/>
<dbReference type="EMBL" id="QKYT01000037">
    <property type="protein sequence ID" value="RIA96868.1"/>
    <property type="molecule type" value="Genomic_DNA"/>
</dbReference>
<feature type="domain" description="VLIG-type G" evidence="2">
    <location>
        <begin position="260"/>
        <end position="348"/>
    </location>
</feature>
<dbReference type="InterPro" id="IPR057365">
    <property type="entry name" value="URGCP"/>
</dbReference>
<dbReference type="STRING" id="658196.A0A397TFG3"/>
<gene>
    <name evidence="3" type="ORF">C1645_814707</name>
</gene>
<accession>A0A397TFG3</accession>
<protein>
    <submittedName>
        <fullName evidence="3">Uncharacterized protein</fullName>
    </submittedName>
</protein>
<sequence length="429" mass="48980">MVDDKFIGQIIEPPELPVSRRHSSIIEVLPYIRQKVKIKSIICVASLFASTECTVGQDMFRTLSQFPIAFPLKLDVADKFKVMLPLFTGPVIKWETTPGTIIENHLFNDPFKLIVAVRIGTNSQEKSTILNQLMTSNSMFFSCSEPRAEYGVPHMIGGSVEFTWLAQETCRVSLWNDVFEDYYKKGANKEIVLLENLHALDASMFDIVNTLRLGESLEMNEELPLGERRRALAHLEREVSRISIIESAEARNQAVFKKNELRKSSLGKRMKKKIREEIAKIWEEVDNMSLGLEHFFRELGQIYKIFSVNYPDSEIVTKLPELYSELLISGQTIELLDGDAGAVSEAWFGAPEKMDDPESEKKDRILATLQWIAIVTMVHLQKAGMAPDILMVQHISERNVSRLSEPEEKFRAALKDALKIAEERWEYPI</sequence>
<dbReference type="InterPro" id="IPR052986">
    <property type="entry name" value="VLIG_GTPase"/>
</dbReference>
<proteinExistence type="predicted"/>
<dbReference type="Pfam" id="PF25496">
    <property type="entry name" value="URGCP"/>
    <property type="match status" value="1"/>
</dbReference>
<reference evidence="3 4" key="1">
    <citation type="submission" date="2018-06" db="EMBL/GenBank/DDBJ databases">
        <title>Comparative genomics reveals the genomic features of Rhizophagus irregularis, R. cerebriforme, R. diaphanum and Gigaspora rosea, and their symbiotic lifestyle signature.</title>
        <authorList>
            <person name="Morin E."/>
            <person name="San Clemente H."/>
            <person name="Chen E.C.H."/>
            <person name="De La Providencia I."/>
            <person name="Hainaut M."/>
            <person name="Kuo A."/>
            <person name="Kohler A."/>
            <person name="Murat C."/>
            <person name="Tang N."/>
            <person name="Roy S."/>
            <person name="Loubradou J."/>
            <person name="Henrissat B."/>
            <person name="Grigoriev I.V."/>
            <person name="Corradi N."/>
            <person name="Roux C."/>
            <person name="Martin F.M."/>
        </authorList>
    </citation>
    <scope>NUCLEOTIDE SEQUENCE [LARGE SCALE GENOMIC DNA]</scope>
    <source>
        <strain evidence="3 4">DAOM 227022</strain>
    </source>
</reference>
<keyword evidence="4" id="KW-1185">Reference proteome</keyword>
<evidence type="ECO:0000313" key="3">
    <source>
        <dbReference type="EMBL" id="RIA96868.1"/>
    </source>
</evidence>
<feature type="domain" description="Up-regulator of cell proliferation-like" evidence="1">
    <location>
        <begin position="45"/>
        <end position="167"/>
    </location>
</feature>
<evidence type="ECO:0000313" key="4">
    <source>
        <dbReference type="Proteomes" id="UP000265703"/>
    </source>
</evidence>
<dbReference type="PANTHER" id="PTHR14819:SF25">
    <property type="entry name" value="CHROMOSOME UNDETERMINED SCAFFOLD_52, WHOLE GENOME SHOTGUN SEQUENCE"/>
    <property type="match status" value="1"/>
</dbReference>